<feature type="domain" description="DUF2087" evidence="1">
    <location>
        <begin position="95"/>
        <end position="165"/>
    </location>
</feature>
<sequence>MTRTPIAFSVGDISALAKSLRKQFEGRSALPSHVEVLNMLARSTGHRKFQQLRAATVQQSPDTAAALPLSPLPVPAGPDLALVARAQRHFDARGRLIRWPARRNHQLLCLWALWAAFPTRQTLGDAGVKAFLAERHTFGDHALLRRELVDCRLITRNAEGSVYRRIEREPPPDARALIRRVSALEMAT</sequence>
<dbReference type="STRING" id="1122133.SAMN02745157_4739"/>
<protein>
    <recommendedName>
        <fullName evidence="1">DUF2087 domain-containing protein</fullName>
    </recommendedName>
</protein>
<evidence type="ECO:0000313" key="2">
    <source>
        <dbReference type="EMBL" id="SHG74507.1"/>
    </source>
</evidence>
<reference evidence="2 3" key="1">
    <citation type="submission" date="2016-11" db="EMBL/GenBank/DDBJ databases">
        <authorList>
            <person name="Jaros S."/>
            <person name="Januszkiewicz K."/>
            <person name="Wedrychowicz H."/>
        </authorList>
    </citation>
    <scope>NUCLEOTIDE SEQUENCE [LARGE SCALE GENOMIC DNA]</scope>
    <source>
        <strain evidence="2 3">DSM 19436</strain>
    </source>
</reference>
<name>A0A1M5MB21_9HYPH</name>
<dbReference type="AlphaFoldDB" id="A0A1M5MB21"/>
<evidence type="ECO:0000259" key="1">
    <source>
        <dbReference type="Pfam" id="PF09860"/>
    </source>
</evidence>
<proteinExistence type="predicted"/>
<gene>
    <name evidence="2" type="ORF">SAMN02745157_4739</name>
</gene>
<evidence type="ECO:0000313" key="3">
    <source>
        <dbReference type="Proteomes" id="UP000184485"/>
    </source>
</evidence>
<dbReference type="Proteomes" id="UP000184485">
    <property type="component" value="Unassembled WGS sequence"/>
</dbReference>
<dbReference type="Pfam" id="PF09860">
    <property type="entry name" value="DUF2087"/>
    <property type="match status" value="1"/>
</dbReference>
<accession>A0A1M5MB21</accession>
<dbReference type="OrthoDB" id="6867569at2"/>
<organism evidence="2 3">
    <name type="scientific">Kaistia soli DSM 19436</name>
    <dbReference type="NCBI Taxonomy" id="1122133"/>
    <lineage>
        <taxon>Bacteria</taxon>
        <taxon>Pseudomonadati</taxon>
        <taxon>Pseudomonadota</taxon>
        <taxon>Alphaproteobacteria</taxon>
        <taxon>Hyphomicrobiales</taxon>
        <taxon>Kaistiaceae</taxon>
        <taxon>Kaistia</taxon>
    </lineage>
</organism>
<dbReference type="InterPro" id="IPR018656">
    <property type="entry name" value="DUF2087"/>
</dbReference>
<dbReference type="EMBL" id="FQUP01000007">
    <property type="protein sequence ID" value="SHG74507.1"/>
    <property type="molecule type" value="Genomic_DNA"/>
</dbReference>
<keyword evidence="3" id="KW-1185">Reference proteome</keyword>
<dbReference type="RefSeq" id="WP_073058045.1">
    <property type="nucleotide sequence ID" value="NZ_FQUP01000007.1"/>
</dbReference>